<dbReference type="PANTHER" id="PTHR47763">
    <property type="entry name" value="ALPHA-PROTEIN KINASE VWKA"/>
    <property type="match status" value="1"/>
</dbReference>
<comment type="caution">
    <text evidence="1">The sequence shown here is derived from an EMBL/GenBank/DDBJ whole genome shotgun (WGS) entry which is preliminary data.</text>
</comment>
<reference evidence="1" key="1">
    <citation type="submission" date="2020-04" db="EMBL/GenBank/DDBJ databases">
        <authorList>
            <person name="Alioto T."/>
            <person name="Alioto T."/>
            <person name="Gomez Garrido J."/>
        </authorList>
    </citation>
    <scope>NUCLEOTIDE SEQUENCE</scope>
    <source>
        <strain evidence="1">A484AB</strain>
    </source>
</reference>
<evidence type="ECO:0000313" key="2">
    <source>
        <dbReference type="Proteomes" id="UP001152795"/>
    </source>
</evidence>
<organism evidence="1 2">
    <name type="scientific">Paramuricea clavata</name>
    <name type="common">Red gorgonian</name>
    <name type="synonym">Violescent sea-whip</name>
    <dbReference type="NCBI Taxonomy" id="317549"/>
    <lineage>
        <taxon>Eukaryota</taxon>
        <taxon>Metazoa</taxon>
        <taxon>Cnidaria</taxon>
        <taxon>Anthozoa</taxon>
        <taxon>Octocorallia</taxon>
        <taxon>Malacalcyonacea</taxon>
        <taxon>Plexauridae</taxon>
        <taxon>Paramuricea</taxon>
    </lineage>
</organism>
<keyword evidence="2" id="KW-1185">Reference proteome</keyword>
<protein>
    <submittedName>
        <fullName evidence="1">Uncharacterized protein</fullName>
    </submittedName>
</protein>
<dbReference type="SUPFAM" id="SSF53300">
    <property type="entry name" value="vWA-like"/>
    <property type="match status" value="1"/>
</dbReference>
<dbReference type="PANTHER" id="PTHR47763:SF1">
    <property type="entry name" value="DUF659 DOMAIN-CONTAINING PROTEIN"/>
    <property type="match status" value="1"/>
</dbReference>
<sequence length="124" mass="13371">WVDGLSAAGGGDTPDAVADGLHEALNLTYRPRATKICVWIGDAQPHGLHPDHDDEIPDGCPSNHDPVQICHEMAAKGIILCCVGCEPTLRPYRDFFMGLSLITGGQYIPLEHADCLPRVSKTLN</sequence>
<evidence type="ECO:0000313" key="1">
    <source>
        <dbReference type="EMBL" id="CAB4037477.1"/>
    </source>
</evidence>
<dbReference type="Proteomes" id="UP001152795">
    <property type="component" value="Unassembled WGS sequence"/>
</dbReference>
<dbReference type="InterPro" id="IPR052969">
    <property type="entry name" value="Thr-specific_kinase-like"/>
</dbReference>
<dbReference type="Gene3D" id="3.40.50.410">
    <property type="entry name" value="von Willebrand factor, type A domain"/>
    <property type="match status" value="1"/>
</dbReference>
<dbReference type="GO" id="GO:0004674">
    <property type="term" value="F:protein serine/threonine kinase activity"/>
    <property type="evidence" value="ECO:0007669"/>
    <property type="project" value="TreeGrafter"/>
</dbReference>
<feature type="non-terminal residue" evidence="1">
    <location>
        <position position="124"/>
    </location>
</feature>
<proteinExistence type="predicted"/>
<dbReference type="OrthoDB" id="301415at2759"/>
<dbReference type="GO" id="GO:0005737">
    <property type="term" value="C:cytoplasm"/>
    <property type="evidence" value="ECO:0007669"/>
    <property type="project" value="TreeGrafter"/>
</dbReference>
<gene>
    <name evidence="1" type="ORF">PACLA_8A089351</name>
</gene>
<dbReference type="EMBL" id="CACRXK020023140">
    <property type="protein sequence ID" value="CAB4037477.1"/>
    <property type="molecule type" value="Genomic_DNA"/>
</dbReference>
<dbReference type="AlphaFoldDB" id="A0A6S7JZZ8"/>
<name>A0A6S7JZZ8_PARCT</name>
<accession>A0A6S7JZZ8</accession>
<dbReference type="InterPro" id="IPR036465">
    <property type="entry name" value="vWFA_dom_sf"/>
</dbReference>